<gene>
    <name evidence="6" type="ORF">AVDCRST_MAG19-4053</name>
</gene>
<dbReference type="AlphaFoldDB" id="A0A6J4VLW0"/>
<evidence type="ECO:0000256" key="5">
    <source>
        <dbReference type="PIRSR" id="PIRSR605493-1"/>
    </source>
</evidence>
<protein>
    <recommendedName>
        <fullName evidence="2">Putative 4-hydroxy-4-methyl-2-oxoglutarate aldolase</fullName>
    </recommendedName>
    <alternativeName>
        <fullName evidence="3">Regulator of ribonuclease activity homolog</fullName>
    </alternativeName>
    <alternativeName>
        <fullName evidence="4">RraA-like protein</fullName>
    </alternativeName>
</protein>
<name>A0A6J4VLW0_9BACT</name>
<dbReference type="PANTHER" id="PTHR33254">
    <property type="entry name" value="4-HYDROXY-4-METHYL-2-OXOGLUTARATE ALDOLASE 3-RELATED"/>
    <property type="match status" value="1"/>
</dbReference>
<dbReference type="InterPro" id="IPR036704">
    <property type="entry name" value="RraA/RraA-like_sf"/>
</dbReference>
<comment type="cofactor">
    <cofactor evidence="5">
        <name>Mg(2+)</name>
        <dbReference type="ChEBI" id="CHEBI:18420"/>
    </cofactor>
</comment>
<comment type="cofactor">
    <cofactor evidence="1">
        <name>a divalent metal cation</name>
        <dbReference type="ChEBI" id="CHEBI:60240"/>
    </cofactor>
</comment>
<feature type="binding site" evidence="5">
    <location>
        <begin position="110"/>
        <end position="113"/>
    </location>
    <ligand>
        <name>substrate</name>
    </ligand>
</feature>
<evidence type="ECO:0000256" key="4">
    <source>
        <dbReference type="ARBA" id="ARBA00030169"/>
    </source>
</evidence>
<evidence type="ECO:0000256" key="3">
    <source>
        <dbReference type="ARBA" id="ARBA00029596"/>
    </source>
</evidence>
<accession>A0A6J4VLW0</accession>
<keyword evidence="5" id="KW-0460">Magnesium</keyword>
<dbReference type="PANTHER" id="PTHR33254:SF4">
    <property type="entry name" value="4-HYDROXY-4-METHYL-2-OXOGLUTARATE ALDOLASE 3-RELATED"/>
    <property type="match status" value="1"/>
</dbReference>
<proteinExistence type="predicted"/>
<evidence type="ECO:0000313" key="6">
    <source>
        <dbReference type="EMBL" id="CAA9581037.1"/>
    </source>
</evidence>
<feature type="binding site" evidence="5">
    <location>
        <position position="132"/>
    </location>
    <ligand>
        <name>substrate</name>
    </ligand>
</feature>
<dbReference type="SUPFAM" id="SSF89562">
    <property type="entry name" value="RraA-like"/>
    <property type="match status" value="1"/>
</dbReference>
<dbReference type="Pfam" id="PF03737">
    <property type="entry name" value="RraA-like"/>
    <property type="match status" value="1"/>
</dbReference>
<dbReference type="EMBL" id="CADCWL010000221">
    <property type="protein sequence ID" value="CAA9581037.1"/>
    <property type="molecule type" value="Genomic_DNA"/>
</dbReference>
<sequence length="230" mass="24555">MATPPIEEVSAEALTFLRGVDSPTIANAIEPFKVRDRTDGYVGGRVRCLFPEMGPMVGYALTVTMTSRPGPVASRDGYWRMWEALERMPAPSVLTIQDVSGAPTRCAHCGEVMATLARRLGAVGIVADGGVRDLEEVRALGVHYFASHAIVSHGNSEILTIGDPIELDGQIVRTGDLLHGDANGIVIVPPAVVDGLPAAVAEVRAKERETMEYVKGEGFSLAELRGRSGY</sequence>
<organism evidence="6">
    <name type="scientific">uncultured Thermomicrobiales bacterium</name>
    <dbReference type="NCBI Taxonomy" id="1645740"/>
    <lineage>
        <taxon>Bacteria</taxon>
        <taxon>Pseudomonadati</taxon>
        <taxon>Thermomicrobiota</taxon>
        <taxon>Thermomicrobia</taxon>
        <taxon>Thermomicrobiales</taxon>
        <taxon>environmental samples</taxon>
    </lineage>
</organism>
<feature type="binding site" evidence="5">
    <location>
        <position position="133"/>
    </location>
    <ligand>
        <name>Mg(2+)</name>
        <dbReference type="ChEBI" id="CHEBI:18420"/>
    </ligand>
</feature>
<dbReference type="GO" id="GO:0046872">
    <property type="term" value="F:metal ion binding"/>
    <property type="evidence" value="ECO:0007669"/>
    <property type="project" value="UniProtKB-KW"/>
</dbReference>
<dbReference type="CDD" id="cd16841">
    <property type="entry name" value="RraA_family"/>
    <property type="match status" value="1"/>
</dbReference>
<dbReference type="Gene3D" id="3.50.30.40">
    <property type="entry name" value="Ribonuclease E inhibitor RraA/RraA-like"/>
    <property type="match status" value="1"/>
</dbReference>
<evidence type="ECO:0000256" key="2">
    <source>
        <dbReference type="ARBA" id="ARBA00016549"/>
    </source>
</evidence>
<reference evidence="6" key="1">
    <citation type="submission" date="2020-02" db="EMBL/GenBank/DDBJ databases">
        <authorList>
            <person name="Meier V. D."/>
        </authorList>
    </citation>
    <scope>NUCLEOTIDE SEQUENCE</scope>
    <source>
        <strain evidence="6">AVDCRST_MAG19</strain>
    </source>
</reference>
<evidence type="ECO:0000256" key="1">
    <source>
        <dbReference type="ARBA" id="ARBA00001968"/>
    </source>
</evidence>
<dbReference type="InterPro" id="IPR005493">
    <property type="entry name" value="RraA/RraA-like"/>
</dbReference>
<keyword evidence="5" id="KW-0479">Metal-binding</keyword>